<dbReference type="PANTHER" id="PTHR42681:SF1">
    <property type="entry name" value="MALONYL-COA-ACYL CARRIER PROTEIN TRANSACYLASE, MITOCHONDRIAL"/>
    <property type="match status" value="1"/>
</dbReference>
<dbReference type="InterPro" id="IPR001227">
    <property type="entry name" value="Ac_transferase_dom_sf"/>
</dbReference>
<comment type="catalytic activity">
    <reaction evidence="4">
        <text>holo-[ACP] + malonyl-CoA = malonyl-[ACP] + CoA</text>
        <dbReference type="Rhea" id="RHEA:41792"/>
        <dbReference type="Rhea" id="RHEA-COMP:9623"/>
        <dbReference type="Rhea" id="RHEA-COMP:9685"/>
        <dbReference type="ChEBI" id="CHEBI:57287"/>
        <dbReference type="ChEBI" id="CHEBI:57384"/>
        <dbReference type="ChEBI" id="CHEBI:64479"/>
        <dbReference type="ChEBI" id="CHEBI:78449"/>
        <dbReference type="EC" id="2.3.1.39"/>
    </reaction>
</comment>
<evidence type="ECO:0000313" key="5">
    <source>
        <dbReference type="EMBL" id="GLW93376.1"/>
    </source>
</evidence>
<keyword evidence="6" id="KW-1185">Reference proteome</keyword>
<keyword evidence="2" id="KW-0808">Transferase</keyword>
<dbReference type="GO" id="GO:0006633">
    <property type="term" value="P:fatty acid biosynthetic process"/>
    <property type="evidence" value="ECO:0007669"/>
    <property type="project" value="TreeGrafter"/>
</dbReference>
<sequence length="1226" mass="132046">MMLSNFDHADAALYPGRSLLPLSRTQEIRLAGFFPGLGSRVAYRGIGDSLLRAGVPGVNSVYETAAATLGLAGGPAAVAALAEDPSIGRLDRQAAVGVSVLVHSLAVHELLRAEAGSGFGFVAYTGESFGILTAAVAAGALSIADGVRVAQAFTPLALLCAGDRDGGRAQAGLLRHLPAGVLERPVVSEPHHVLGLRSPTRTGLAAALEGLRARFSTLDVELHKRYSPRQANVYVRAGAHADFLDFVREAGSGVEVVELKEPTTFVAHSARMLPARIALRAFLAASGITFNDPLVPVLSNSGAGALRSAAGIKDAVLAMMDVVMDSRGTAELLAAARPDAVLELGPGGRSLDLLLDNDSEAVVGPAPMSAPDAARLARSLEAVSDALRHGEDLRRAADRADLVEADIVAIRRAVRATADGGLGRAVLARRTTSAHPVGGRSTAFARYTEVVRLTLRHAAETSAGDGEVVLRARLRKRLSTTLPAEPARTRLELTTAAADGRRSTRHLDTALPQVQVVHFGYTPGIDARTRRRELRQLLEAKSGQHDHYAALTTAEASSSQLAIVVLYLMFRDLSDRMPELLSHAPVCLHAVERVGGLASLAASGALTLAEVLALHRGDLSADTAEQLVVDSAVPVVSAGGVPVRARRDLVAVLRTLLAGAVPALLRLNGDCHVLALGGALPRGQVDADGHAVDVLDVPDPDALRARPGTALGQYRRDCLLRVTPENTLTVATAQARRITIGTVNAYVEAGEEITGFGQGGSESMTIFVRKEGDDEVTVRKILSESLTTAPWNPAGTGVMLPPFTKAWKQAEFLTSLPDALRDCFPRVLHALRRTVHVPVDGGGHRSDREVIYEMSYVAGEEVSGFVRRHSPPPAVVARLYEQVFRVLRSRVHRTGRTAPSGDTLETSYFRKIEDRLRLCRRTAPRTFGPALLDSDHLVVDGVPYLNAGEVLRRFRENPAFRRALEPRFHSLVVGDTNTENIKIGNTATLLAAQRAVEGGGSAAEVAAALRAVTPEALDLRFLDPRAIGFRSEGRDTRDDPMYDNKPWHNSIGHYDEIHFEHFTLAADFDGPRPEVSIRFTPGNPYQRSYRVRDVTAGDGAVDPARPRGVEDHFAAVMTAAFDLEDPERSHELEDPYWLVRFVFMMGQHFTAMPPFHFQRELDGTLCDDPQNQRRPIAIYCEGIKWLNWSLQMLEGRRTEFLGLPVALPDELRLSAARRLAAERTVA</sequence>
<dbReference type="GO" id="GO:0004314">
    <property type="term" value="F:[acyl-carrier-protein] S-malonyltransferase activity"/>
    <property type="evidence" value="ECO:0007669"/>
    <property type="project" value="UniProtKB-EC"/>
</dbReference>
<dbReference type="EC" id="2.3.1.39" evidence="1"/>
<dbReference type="Gene3D" id="3.30.70.250">
    <property type="entry name" value="Malonyl-CoA ACP transacylase, ACP-binding"/>
    <property type="match status" value="1"/>
</dbReference>
<reference evidence="5" key="1">
    <citation type="submission" date="2023-02" db="EMBL/GenBank/DDBJ databases">
        <title>Actinokineospora globicatena NBRC 15670.</title>
        <authorList>
            <person name="Ichikawa N."/>
            <person name="Sato H."/>
            <person name="Tonouchi N."/>
        </authorList>
    </citation>
    <scope>NUCLEOTIDE SEQUENCE</scope>
    <source>
        <strain evidence="5">NBRC 15670</strain>
    </source>
</reference>
<evidence type="ECO:0000256" key="4">
    <source>
        <dbReference type="ARBA" id="ARBA00048462"/>
    </source>
</evidence>
<dbReference type="SUPFAM" id="SSF52151">
    <property type="entry name" value="FabD/lysophospholipase-like"/>
    <property type="match status" value="1"/>
</dbReference>
<evidence type="ECO:0000313" key="6">
    <source>
        <dbReference type="Proteomes" id="UP001165042"/>
    </source>
</evidence>
<dbReference type="EMBL" id="BSSD01000006">
    <property type="protein sequence ID" value="GLW93376.1"/>
    <property type="molecule type" value="Genomic_DNA"/>
</dbReference>
<protein>
    <recommendedName>
        <fullName evidence="1">[acyl-carrier-protein] S-malonyltransferase</fullName>
        <ecNumber evidence="1">2.3.1.39</ecNumber>
    </recommendedName>
</protein>
<organism evidence="5 6">
    <name type="scientific">Actinokineospora globicatena</name>
    <dbReference type="NCBI Taxonomy" id="103729"/>
    <lineage>
        <taxon>Bacteria</taxon>
        <taxon>Bacillati</taxon>
        <taxon>Actinomycetota</taxon>
        <taxon>Actinomycetes</taxon>
        <taxon>Pseudonocardiales</taxon>
        <taxon>Pseudonocardiaceae</taxon>
        <taxon>Actinokineospora</taxon>
    </lineage>
</organism>
<dbReference type="Proteomes" id="UP001165042">
    <property type="component" value="Unassembled WGS sequence"/>
</dbReference>
<comment type="caution">
    <text evidence="5">The sequence shown here is derived from an EMBL/GenBank/DDBJ whole genome shotgun (WGS) entry which is preliminary data.</text>
</comment>
<dbReference type="InterPro" id="IPR016035">
    <property type="entry name" value="Acyl_Trfase/lysoPLipase"/>
</dbReference>
<dbReference type="AlphaFoldDB" id="A0A9W6QM02"/>
<dbReference type="InterPro" id="IPR050858">
    <property type="entry name" value="Mal-CoA-ACP_Trans/PKS_FabD"/>
</dbReference>
<evidence type="ECO:0000256" key="1">
    <source>
        <dbReference type="ARBA" id="ARBA00013258"/>
    </source>
</evidence>
<keyword evidence="3" id="KW-0012">Acyltransferase</keyword>
<dbReference type="Gene3D" id="3.40.366.10">
    <property type="entry name" value="Malonyl-Coenzyme A Acyl Carrier Protein, domain 2"/>
    <property type="match status" value="2"/>
</dbReference>
<dbReference type="PANTHER" id="PTHR42681">
    <property type="entry name" value="MALONYL-COA-ACYL CARRIER PROTEIN TRANSACYLASE, MITOCHONDRIAL"/>
    <property type="match status" value="1"/>
</dbReference>
<evidence type="ECO:0000256" key="2">
    <source>
        <dbReference type="ARBA" id="ARBA00022679"/>
    </source>
</evidence>
<proteinExistence type="predicted"/>
<accession>A0A9W6QM02</accession>
<gene>
    <name evidence="5" type="ORF">Aglo03_41920</name>
</gene>
<name>A0A9W6QM02_9PSEU</name>
<evidence type="ECO:0000256" key="3">
    <source>
        <dbReference type="ARBA" id="ARBA00023315"/>
    </source>
</evidence>